<comment type="caution">
    <text evidence="6">Lacks conserved residue(s) required for the propagation of feature annotation.</text>
</comment>
<dbReference type="SUPFAM" id="SSF55856">
    <property type="entry name" value="Cytochrome b5-like heme/steroid binding domain"/>
    <property type="match status" value="1"/>
</dbReference>
<comment type="caution">
    <text evidence="8">The sequence shown here is derived from an EMBL/GenBank/DDBJ whole genome shotgun (WGS) entry which is preliminary data.</text>
</comment>
<protein>
    <recommendedName>
        <fullName evidence="5">Cytochrome b5-related protein</fullName>
    </recommendedName>
</protein>
<dbReference type="GO" id="GO:0046872">
    <property type="term" value="F:metal ion binding"/>
    <property type="evidence" value="ECO:0007669"/>
    <property type="project" value="UniProtKB-UniRule"/>
</dbReference>
<dbReference type="InterPro" id="IPR005804">
    <property type="entry name" value="FA_desaturase_dom"/>
</dbReference>
<dbReference type="InterPro" id="IPR053100">
    <property type="entry name" value="Cytochrome_b5-related"/>
</dbReference>
<feature type="transmembrane region" description="Helical" evidence="6">
    <location>
        <begin position="334"/>
        <end position="353"/>
    </location>
</feature>
<evidence type="ECO:0000256" key="1">
    <source>
        <dbReference type="ARBA" id="ARBA00022617"/>
    </source>
</evidence>
<evidence type="ECO:0000256" key="4">
    <source>
        <dbReference type="ARBA" id="ARBA00055674"/>
    </source>
</evidence>
<reference evidence="8 9" key="1">
    <citation type="journal article" date="2015" name="Nat. Commun.">
        <title>Lucilia cuprina genome unlocks parasitic fly biology to underpin future interventions.</title>
        <authorList>
            <person name="Anstead C.A."/>
            <person name="Korhonen P.K."/>
            <person name="Young N.D."/>
            <person name="Hall R.S."/>
            <person name="Jex A.R."/>
            <person name="Murali S.C."/>
            <person name="Hughes D.S."/>
            <person name="Lee S.F."/>
            <person name="Perry T."/>
            <person name="Stroehlein A.J."/>
            <person name="Ansell B.R."/>
            <person name="Breugelmans B."/>
            <person name="Hofmann A."/>
            <person name="Qu J."/>
            <person name="Dugan S."/>
            <person name="Lee S.L."/>
            <person name="Chao H."/>
            <person name="Dinh H."/>
            <person name="Han Y."/>
            <person name="Doddapaneni H.V."/>
            <person name="Worley K.C."/>
            <person name="Muzny D.M."/>
            <person name="Ioannidis P."/>
            <person name="Waterhouse R.M."/>
            <person name="Zdobnov E.M."/>
            <person name="James P.J."/>
            <person name="Bagnall N.H."/>
            <person name="Kotze A.C."/>
            <person name="Gibbs R.A."/>
            <person name="Richards S."/>
            <person name="Batterham P."/>
            <person name="Gasser R.B."/>
        </authorList>
    </citation>
    <scope>NUCLEOTIDE SEQUENCE [LARGE SCALE GENOMIC DNA]</scope>
    <source>
        <strain evidence="8 9">LS</strain>
        <tissue evidence="8">Full body</tissue>
    </source>
</reference>
<keyword evidence="6" id="KW-0472">Membrane</keyword>
<keyword evidence="6" id="KW-0812">Transmembrane</keyword>
<dbReference type="PANTHER" id="PTHR16740">
    <property type="entry name" value="CYTOCHROME B5-RELATED PROTEIN-RELATED"/>
    <property type="match status" value="1"/>
</dbReference>
<dbReference type="AlphaFoldDB" id="A0A0L0CR60"/>
<dbReference type="PROSITE" id="PS50255">
    <property type="entry name" value="CYTOCHROME_B5_2"/>
    <property type="match status" value="1"/>
</dbReference>
<dbReference type="InterPro" id="IPR001199">
    <property type="entry name" value="Cyt_B5-like_heme/steroid-bd"/>
</dbReference>
<dbReference type="OMA" id="GGAFWIE"/>
<gene>
    <name evidence="8" type="ORF">FF38_02229</name>
</gene>
<accession>A0A0L0CR60</accession>
<evidence type="ECO:0000313" key="9">
    <source>
        <dbReference type="Proteomes" id="UP000037069"/>
    </source>
</evidence>
<proteinExistence type="inferred from homology"/>
<feature type="transmembrane region" description="Helical" evidence="6">
    <location>
        <begin position="305"/>
        <end position="322"/>
    </location>
</feature>
<keyword evidence="6" id="KW-1133">Transmembrane helix</keyword>
<keyword evidence="2 6" id="KW-0479">Metal-binding</keyword>
<name>A0A0L0CR60_LUCCU</name>
<evidence type="ECO:0000259" key="7">
    <source>
        <dbReference type="PROSITE" id="PS50255"/>
    </source>
</evidence>
<dbReference type="PROSITE" id="PS00191">
    <property type="entry name" value="CYTOCHROME_B5_1"/>
    <property type="match status" value="1"/>
</dbReference>
<dbReference type="FunFam" id="3.10.120.10:FF:000020">
    <property type="entry name" value="Cytochrome b5-related protein"/>
    <property type="match status" value="1"/>
</dbReference>
<dbReference type="Pfam" id="PF00487">
    <property type="entry name" value="FA_desaturase"/>
    <property type="match status" value="1"/>
</dbReference>
<dbReference type="Pfam" id="PF00173">
    <property type="entry name" value="Cyt-b5"/>
    <property type="match status" value="1"/>
</dbReference>
<evidence type="ECO:0000256" key="6">
    <source>
        <dbReference type="RuleBase" id="RU362121"/>
    </source>
</evidence>
<dbReference type="Gene3D" id="3.10.120.10">
    <property type="entry name" value="Cytochrome b5-like heme/steroid binding domain"/>
    <property type="match status" value="1"/>
</dbReference>
<dbReference type="EMBL" id="JRES01000022">
    <property type="protein sequence ID" value="KNC34855.1"/>
    <property type="molecule type" value="Genomic_DNA"/>
</dbReference>
<dbReference type="InterPro" id="IPR036400">
    <property type="entry name" value="Cyt_B5-like_heme/steroid_sf"/>
</dbReference>
<dbReference type="OrthoDB" id="260519at2759"/>
<evidence type="ECO:0000256" key="3">
    <source>
        <dbReference type="ARBA" id="ARBA00023004"/>
    </source>
</evidence>
<evidence type="ECO:0000313" key="8">
    <source>
        <dbReference type="EMBL" id="KNC34855.1"/>
    </source>
</evidence>
<dbReference type="GO" id="GO:0006629">
    <property type="term" value="P:lipid metabolic process"/>
    <property type="evidence" value="ECO:0007669"/>
    <property type="project" value="InterPro"/>
</dbReference>
<sequence length="466" mass="54509">MKLSNLWKVLFKRIKSKMSKVNKEKSNKKFTDDWRRSNISRTIPSYRNHPFITTESWLEGKHTDDEAEGLWRIYDTLYDFTPFIAKHPGGSFWLEKTKGTDITEPFETHHIKGISPLLLQKYRVREALKPRNYTFTMHEKGFYKTLKSRVAETLKDLDYTPVKKSNLFHLTLLISTLGCSILSALNAGVIFELIAALSLCWLSTSAHNYFHQKDNWQMYTFNFTLMNFAEWRISHAISHHVYTNSLYDLEMSLFEPFLCWIPNEHISSKVKRILSVIIQPVFYVAIFPFHFIQRLLRSIFVKNELLWHDVIGFSLPLLMLICSNSSLANVLMHWSRIIAIGSFLFGLIGLNAAHHIPTIYHDGDANRKDRDWGLYQLDTVIDRADIKGSQFMVLTHFGEHALHHLFPTLDHGVLPQLYPVFRKTLEEFKEELRECTFLEHIIGQNKQLLRTKPNPVPPCERNKKSN</sequence>
<dbReference type="Proteomes" id="UP000037069">
    <property type="component" value="Unassembled WGS sequence"/>
</dbReference>
<dbReference type="STRING" id="7375.A0A0L0CR60"/>
<comment type="similarity">
    <text evidence="6">Belongs to the cytochrome b5 family.</text>
</comment>
<evidence type="ECO:0000256" key="5">
    <source>
        <dbReference type="ARBA" id="ARBA00073492"/>
    </source>
</evidence>
<dbReference type="PANTHER" id="PTHR16740:SF1">
    <property type="entry name" value="CYTOCHROME B5-RELATED PROTEIN-RELATED"/>
    <property type="match status" value="1"/>
</dbReference>
<dbReference type="GO" id="GO:0020037">
    <property type="term" value="F:heme binding"/>
    <property type="evidence" value="ECO:0007669"/>
    <property type="project" value="UniProtKB-UniRule"/>
</dbReference>
<organism evidence="8 9">
    <name type="scientific">Lucilia cuprina</name>
    <name type="common">Green bottle fly</name>
    <name type="synonym">Australian sheep blowfly</name>
    <dbReference type="NCBI Taxonomy" id="7375"/>
    <lineage>
        <taxon>Eukaryota</taxon>
        <taxon>Metazoa</taxon>
        <taxon>Ecdysozoa</taxon>
        <taxon>Arthropoda</taxon>
        <taxon>Hexapoda</taxon>
        <taxon>Insecta</taxon>
        <taxon>Pterygota</taxon>
        <taxon>Neoptera</taxon>
        <taxon>Endopterygota</taxon>
        <taxon>Diptera</taxon>
        <taxon>Brachycera</taxon>
        <taxon>Muscomorpha</taxon>
        <taxon>Oestroidea</taxon>
        <taxon>Calliphoridae</taxon>
        <taxon>Luciliinae</taxon>
        <taxon>Lucilia</taxon>
    </lineage>
</organism>
<keyword evidence="1 6" id="KW-0349">Heme</keyword>
<feature type="domain" description="Cytochrome b5 heme-binding" evidence="7">
    <location>
        <begin position="61"/>
        <end position="128"/>
    </location>
</feature>
<evidence type="ECO:0000256" key="2">
    <source>
        <dbReference type="ARBA" id="ARBA00022723"/>
    </source>
</evidence>
<keyword evidence="3 6" id="KW-0408">Iron</keyword>
<keyword evidence="9" id="KW-1185">Reference proteome</keyword>
<dbReference type="InterPro" id="IPR018506">
    <property type="entry name" value="Cyt_B5_heme-BS"/>
</dbReference>
<comment type="function">
    <text evidence="4">May play a role in muscle cell metabolism.</text>
</comment>
<feature type="transmembrane region" description="Helical" evidence="6">
    <location>
        <begin position="273"/>
        <end position="293"/>
    </location>
</feature>